<evidence type="ECO:0000313" key="3">
    <source>
        <dbReference type="Proteomes" id="UP001143362"/>
    </source>
</evidence>
<organism evidence="2 3">
    <name type="scientific">Candidatus Litorirhabdus singularis</name>
    <dbReference type="NCBI Taxonomy" id="2518993"/>
    <lineage>
        <taxon>Bacteria</taxon>
        <taxon>Pseudomonadati</taxon>
        <taxon>Pseudomonadota</taxon>
        <taxon>Gammaproteobacteria</taxon>
        <taxon>Cellvibrionales</taxon>
        <taxon>Halieaceae</taxon>
        <taxon>Candidatus Litorirhabdus</taxon>
    </lineage>
</organism>
<keyword evidence="3" id="KW-1185">Reference proteome</keyword>
<name>A0ABT3TIX0_9GAMM</name>
<evidence type="ECO:0000256" key="1">
    <source>
        <dbReference type="SAM" id="SignalP"/>
    </source>
</evidence>
<dbReference type="Proteomes" id="UP001143362">
    <property type="component" value="Unassembled WGS sequence"/>
</dbReference>
<feature type="signal peptide" evidence="1">
    <location>
        <begin position="1"/>
        <end position="21"/>
    </location>
</feature>
<reference evidence="2" key="1">
    <citation type="submission" date="2019-02" db="EMBL/GenBank/DDBJ databases">
        <authorList>
            <person name="Li S.-H."/>
        </authorList>
    </citation>
    <scope>NUCLEOTIDE SEQUENCE</scope>
    <source>
        <strain evidence="2">IMCC14734</strain>
    </source>
</reference>
<dbReference type="RefSeq" id="WP_279246288.1">
    <property type="nucleotide sequence ID" value="NZ_SHNN01000003.1"/>
</dbReference>
<dbReference type="Gene3D" id="3.20.20.140">
    <property type="entry name" value="Metal-dependent hydrolases"/>
    <property type="match status" value="1"/>
</dbReference>
<dbReference type="EMBL" id="SHNN01000003">
    <property type="protein sequence ID" value="MCX2982263.1"/>
    <property type="molecule type" value="Genomic_DNA"/>
</dbReference>
<feature type="chain" id="PRO_5046508404" evidence="1">
    <location>
        <begin position="22"/>
        <end position="622"/>
    </location>
</feature>
<sequence length="622" mass="68593">MRIIAPTALSLLLCTPLLVNASEYSPYVDEDFPRNLYWGDTHLHSSFSMDASIMGNAALPPAAAFQFARGETVTANNGMRVRLQVPLDFLVVADHAEHMGILPKLREGAADILADPIGQRLYETLTNNPDGSSLLMGELLKSTSANSPIIANDAIERSVWEESASTADAFNDPGTFTTLIGYEWSSMPGADNLHRVVVFADAADKVTQIKPFSSFDSEQPEKLWAFLADYEAKTGGRALAIPHNSNISNGRMFAVEDSDGQPFNREYAVQRMRWEPIIEVTQIKGDGEAHPWLSPDDEFANFETWDFGNFGALEGDNKENYMLQHEYARSALKLGLQQQALLGVNPFKFGMIGSTDSHTSLATAAEENFFGKSSTVEPGSNRTYGSASSVASKSGNVMFMPWEYAASGYTGVWARDNTREELFAALQRKEVYATTGSRIAVRLFGGWQFSAADINRPDRTRHGYASGVPMGQDLPTASGEQPGFMVYASKDPNGANLDRIQIVKGWLDTEGELHEQVYNVAASDQRRIRRNKVKPLKSTVDAASYSNSIGEATLAAFWEDPDFELEQSAFYYARVIEIPTPRWPAYDAARLGAKIDAAVPLEVQDRAYTSPIWYTPATDTRR</sequence>
<accession>A0ABT3TIX0</accession>
<gene>
    <name evidence="2" type="ORF">EYC98_15480</name>
</gene>
<keyword evidence="1" id="KW-0732">Signal</keyword>
<evidence type="ECO:0000313" key="2">
    <source>
        <dbReference type="EMBL" id="MCX2982263.1"/>
    </source>
</evidence>
<dbReference type="Pfam" id="PF12228">
    <property type="entry name" value="DUF3604"/>
    <property type="match status" value="1"/>
</dbReference>
<proteinExistence type="predicted"/>
<protein>
    <submittedName>
        <fullName evidence="2">DUF3604 domain-containing protein</fullName>
    </submittedName>
</protein>
<comment type="caution">
    <text evidence="2">The sequence shown here is derived from an EMBL/GenBank/DDBJ whole genome shotgun (WGS) entry which is preliminary data.</text>
</comment>
<dbReference type="InterPro" id="IPR022028">
    <property type="entry name" value="DUF3604"/>
</dbReference>